<dbReference type="EMBL" id="JARGDL010000004">
    <property type="protein sequence ID" value="MDF1611368.1"/>
    <property type="molecule type" value="Genomic_DNA"/>
</dbReference>
<feature type="transmembrane region" description="Helical" evidence="10">
    <location>
        <begin position="906"/>
        <end position="925"/>
    </location>
</feature>
<feature type="transmembrane region" description="Helical" evidence="10">
    <location>
        <begin position="484"/>
        <end position="507"/>
    </location>
</feature>
<evidence type="ECO:0000256" key="1">
    <source>
        <dbReference type="ARBA" id="ARBA00004651"/>
    </source>
</evidence>
<dbReference type="PANTHER" id="PTHR32063">
    <property type="match status" value="1"/>
</dbReference>
<keyword evidence="4" id="KW-0813">Transport</keyword>
<evidence type="ECO:0000256" key="7">
    <source>
        <dbReference type="ARBA" id="ARBA00022989"/>
    </source>
</evidence>
<comment type="caution">
    <text evidence="11">The sequence shown here is derived from an EMBL/GenBank/DDBJ whole genome shotgun (WGS) entry which is preliminary data.</text>
</comment>
<dbReference type="Gene3D" id="3.30.70.1430">
    <property type="entry name" value="Multidrug efflux transporter AcrB pore domain"/>
    <property type="match status" value="2"/>
</dbReference>
<accession>A0AAE3TBJ8</accession>
<dbReference type="NCBIfam" id="TIGR00914">
    <property type="entry name" value="2A0601"/>
    <property type="match status" value="1"/>
</dbReference>
<dbReference type="Gene3D" id="1.20.1640.10">
    <property type="entry name" value="Multidrug efflux transporter AcrB transmembrane domain"/>
    <property type="match status" value="2"/>
</dbReference>
<feature type="transmembrane region" description="Helical" evidence="10">
    <location>
        <begin position="931"/>
        <end position="956"/>
    </location>
</feature>
<dbReference type="Gene3D" id="1.20.1600.10">
    <property type="entry name" value="Outer membrane efflux proteins (OEP)"/>
    <property type="match status" value="1"/>
</dbReference>
<name>A0AAE3TBJ8_9BACT</name>
<reference evidence="11" key="1">
    <citation type="submission" date="2023-03" db="EMBL/GenBank/DDBJ databases">
        <title>Stygiobacter electus gen. nov., sp. nov., facultatively anaerobic thermotolerant bacterium of the class Ignavibacteria from a well of Yessentuki mineral water deposit.</title>
        <authorList>
            <person name="Podosokorskaya O.A."/>
            <person name="Elcheninov A.G."/>
            <person name="Petrova N.F."/>
            <person name="Zavarzina D.G."/>
            <person name="Kublanov I.V."/>
            <person name="Merkel A.Y."/>
        </authorList>
    </citation>
    <scope>NUCLEOTIDE SEQUENCE</scope>
    <source>
        <strain evidence="11">09-Me</strain>
    </source>
</reference>
<evidence type="ECO:0000256" key="4">
    <source>
        <dbReference type="ARBA" id="ARBA00022448"/>
    </source>
</evidence>
<dbReference type="PRINTS" id="PR00702">
    <property type="entry name" value="ACRIFLAVINRP"/>
</dbReference>
<evidence type="ECO:0000256" key="9">
    <source>
        <dbReference type="SAM" id="Coils"/>
    </source>
</evidence>
<comment type="similarity">
    <text evidence="2">Belongs to the outer membrane factor (OMF) (TC 1.B.17) family.</text>
</comment>
<feature type="transmembrane region" description="Helical" evidence="10">
    <location>
        <begin position="1010"/>
        <end position="1037"/>
    </location>
</feature>
<comment type="subcellular location">
    <subcellularLocation>
        <location evidence="1">Cell membrane</location>
        <topology evidence="1">Multi-pass membrane protein</topology>
    </subcellularLocation>
</comment>
<feature type="transmembrane region" description="Helical" evidence="10">
    <location>
        <begin position="12"/>
        <end position="32"/>
    </location>
</feature>
<dbReference type="Gene3D" id="3.30.2090.10">
    <property type="entry name" value="Multidrug efflux transporter AcrB TolC docking domain, DN and DC subdomains"/>
    <property type="match status" value="2"/>
</dbReference>
<feature type="transmembrane region" description="Helical" evidence="10">
    <location>
        <begin position="394"/>
        <end position="417"/>
    </location>
</feature>
<dbReference type="InterPro" id="IPR027463">
    <property type="entry name" value="AcrB_DN_DC_subdom"/>
</dbReference>
<dbReference type="RefSeq" id="WP_321535135.1">
    <property type="nucleotide sequence ID" value="NZ_JARGDL010000004.1"/>
</dbReference>
<dbReference type="Pfam" id="PF00873">
    <property type="entry name" value="ACR_tran"/>
    <property type="match status" value="1"/>
</dbReference>
<comment type="similarity">
    <text evidence="3">Belongs to the resistance-nodulation-cell division (RND) (TC 2.A.6) family.</text>
</comment>
<dbReference type="Pfam" id="PF02321">
    <property type="entry name" value="OEP"/>
    <property type="match status" value="2"/>
</dbReference>
<feature type="transmembrane region" description="Helical" evidence="10">
    <location>
        <begin position="977"/>
        <end position="998"/>
    </location>
</feature>
<feature type="transmembrane region" description="Helical" evidence="10">
    <location>
        <begin position="342"/>
        <end position="361"/>
    </location>
</feature>
<evidence type="ECO:0000313" key="11">
    <source>
        <dbReference type="EMBL" id="MDF1611368.1"/>
    </source>
</evidence>
<dbReference type="SUPFAM" id="SSF82866">
    <property type="entry name" value="Multidrug efflux transporter AcrB transmembrane domain"/>
    <property type="match status" value="2"/>
</dbReference>
<evidence type="ECO:0000256" key="2">
    <source>
        <dbReference type="ARBA" id="ARBA00007613"/>
    </source>
</evidence>
<dbReference type="SUPFAM" id="SSF56954">
    <property type="entry name" value="Outer membrane efflux proteins (OEP)"/>
    <property type="match status" value="1"/>
</dbReference>
<feature type="transmembrane region" description="Helical" evidence="10">
    <location>
        <begin position="452"/>
        <end position="472"/>
    </location>
</feature>
<keyword evidence="12" id="KW-1185">Reference proteome</keyword>
<keyword evidence="9" id="KW-0175">Coiled coil</keyword>
<sequence>MIDKLIGFSIKHKAVIGFITLLLVAWGIYSLLNLSIDAVPDITDNQVAVHAVAPALAAQEVEQTITSPLEIAMANIPGVIEIRSISRFGLAVITIVFKEDVNIYTARQLVAQKLTEAQDVIPKGIAQIQEGPISTGLGEIYQYVLQTKPGYDSVYSPTDLRTMQDWIVKRQLEGTPGVAEINSFGGYIKQYEVAINPDQLRSMNLTITDIFNALAANNQNTGGAYIEKGHNAYFIRGLGLVKTLDDVGKIVVKNTSSGVPILIRDVAKVQFGSAVRYGALTINGKEEAVGGVVLMLKGENSVQVINRVKDKIALIQKSLPEGIKIQPYLERSDFIGRTISTVSHNLIEGGLIVIFVLVLLLGNLRAGLVVASVIPLSMLFAVSMMNIFGVSGNLMSLGAIDFGLIVDGAVIIVEAVVHRITESYKLSDLSTINQSQFDEIVFQSAVRIRKSAAFGEIIILIVYIPILTLVGIEGKMFKPMAMTVSFAIFGALILSLTYVPMMSALFLSKKIKAEHKKNISEKIMERIHKLYEPAIHFALKKKKLVVFSAFILFVIALFVFNNLGGVFLPTLEEGDFAVETRLASGSSLSQTIETTLKAGKILREKFPEVKEVVCRIGVADIPTDPDPIETSMMMIVIKDKSEWVTADNREELADKMKEALSVIPGVNYEFQQPIQLRFNELMTGIRQDVAVKIYGDDLNVLAQLGNQASSLISKVNGAVDVLPEKTTGMPQITVEYNRDKIAQYGLTIDDVNKVLESAFAGAKAGVVYEGDRRFDLVVRFDKAHRVDIDDVQNLFIPLSNGSQIPLSEVAAVELKKGPTQILRDNTKRRIAIGLNVRGRDVQSVVNDIQIVLNKNLKLPSGYYITYGGQFQNLIQAKNRLMIAVPLSLALIFVLLFFTFNSIKESLLIFTAIPLAAIGGVFALLIRGLPFSISAGVGFIALFGVAVLNGIVLISYFNQLEKEGVKDINERILQGTNVRLRPVVMTAAVASLGFLPMAISTTAGAEVQRPLATVVIGGLITSTLLTLVVLPVLYSIFFSGAWKMSQRLISLRLRFISKFFGGKSTTLLLFALVFAAANFTSYSQTNQPAGKVQTIKLNLNEAIKIALKNNPGLASARYSVEQQNALGKTAFDLGKTTITYDKDNTPPNGNYGIGFSQTISFPTVYLQQNKLQNQNITLSEKSYEAVKSELIKNVKTAYYQFAYGKERLKLFTYQESVYKNFSDAAKLRYKTGETSQLENLAAQSKYQEVQLQKKQAEADLIIYEKELQKFLNINEPIELIDTTLEKIQFVPLEYGGSIDSTAIESNPILNFYRQKINNAESERALEVHRLLPDFKFGYSKLTNNSVFNYYGFQIGVSVPLWFLPQQGRIEAASIGEKIAQSNYQNYRLLIQSSYQQQLKEYEKWKEQINYYETTGLKQADEILKVAELSYRNGEIGYVEFIQNISQAIGIKTQYLDALNQYNQSVINLNYLAGR</sequence>
<feature type="transmembrane region" description="Helical" evidence="10">
    <location>
        <begin position="544"/>
        <end position="568"/>
    </location>
</feature>
<feature type="transmembrane region" description="Helical" evidence="10">
    <location>
        <begin position="880"/>
        <end position="899"/>
    </location>
</feature>
<dbReference type="InterPro" id="IPR001036">
    <property type="entry name" value="Acrflvin-R"/>
</dbReference>
<dbReference type="SUPFAM" id="SSF82714">
    <property type="entry name" value="Multidrug efflux transporter AcrB TolC docking domain, DN and DC subdomains"/>
    <property type="match status" value="2"/>
</dbReference>
<dbReference type="GO" id="GO:0008324">
    <property type="term" value="F:monoatomic cation transmembrane transporter activity"/>
    <property type="evidence" value="ECO:0007669"/>
    <property type="project" value="InterPro"/>
</dbReference>
<dbReference type="InterPro" id="IPR003423">
    <property type="entry name" value="OMP_efflux"/>
</dbReference>
<dbReference type="Gene3D" id="3.30.70.1320">
    <property type="entry name" value="Multidrug efflux transporter AcrB pore domain like"/>
    <property type="match status" value="1"/>
</dbReference>
<evidence type="ECO:0000256" key="10">
    <source>
        <dbReference type="SAM" id="Phobius"/>
    </source>
</evidence>
<keyword evidence="8 10" id="KW-0472">Membrane</keyword>
<organism evidence="11 12">
    <name type="scientific">Stygiobacter electus</name>
    <dbReference type="NCBI Taxonomy" id="3032292"/>
    <lineage>
        <taxon>Bacteria</taxon>
        <taxon>Pseudomonadati</taxon>
        <taxon>Ignavibacteriota</taxon>
        <taxon>Ignavibacteria</taxon>
        <taxon>Ignavibacteriales</taxon>
        <taxon>Melioribacteraceae</taxon>
        <taxon>Stygiobacter</taxon>
    </lineage>
</organism>
<evidence type="ECO:0000256" key="6">
    <source>
        <dbReference type="ARBA" id="ARBA00022692"/>
    </source>
</evidence>
<dbReference type="Proteomes" id="UP001221302">
    <property type="component" value="Unassembled WGS sequence"/>
</dbReference>
<dbReference type="GO" id="GO:0005886">
    <property type="term" value="C:plasma membrane"/>
    <property type="evidence" value="ECO:0007669"/>
    <property type="project" value="UniProtKB-SubCell"/>
</dbReference>
<dbReference type="GO" id="GO:0015562">
    <property type="term" value="F:efflux transmembrane transporter activity"/>
    <property type="evidence" value="ECO:0007669"/>
    <property type="project" value="InterPro"/>
</dbReference>
<proteinExistence type="inferred from homology"/>
<dbReference type="Gene3D" id="3.30.70.1440">
    <property type="entry name" value="Multidrug efflux transporter AcrB pore domain"/>
    <property type="match status" value="1"/>
</dbReference>
<protein>
    <submittedName>
        <fullName evidence="11">CusA/CzcA family heavy metal efflux RND transporter</fullName>
    </submittedName>
</protein>
<dbReference type="InterPro" id="IPR004763">
    <property type="entry name" value="CusA-like"/>
</dbReference>
<evidence type="ECO:0000256" key="3">
    <source>
        <dbReference type="ARBA" id="ARBA00010942"/>
    </source>
</evidence>
<dbReference type="SUPFAM" id="SSF82693">
    <property type="entry name" value="Multidrug efflux transporter AcrB pore domain, PN1, PN2, PC1 and PC2 subdomains"/>
    <property type="match status" value="3"/>
</dbReference>
<keyword evidence="5" id="KW-1003">Cell membrane</keyword>
<dbReference type="PANTHER" id="PTHR32063:SF24">
    <property type="entry name" value="CATION EFFLUX SYSTEM (ACRB_ACRD_ACRF FAMILY)"/>
    <property type="match status" value="1"/>
</dbReference>
<dbReference type="GO" id="GO:0042910">
    <property type="term" value="F:xenobiotic transmembrane transporter activity"/>
    <property type="evidence" value="ECO:0007669"/>
    <property type="project" value="TreeGrafter"/>
</dbReference>
<feature type="transmembrane region" description="Helical" evidence="10">
    <location>
        <begin position="1058"/>
        <end position="1078"/>
    </location>
</feature>
<evidence type="ECO:0000256" key="8">
    <source>
        <dbReference type="ARBA" id="ARBA00023136"/>
    </source>
</evidence>
<keyword evidence="6 10" id="KW-0812">Transmembrane</keyword>
<feature type="coiled-coil region" evidence="9">
    <location>
        <begin position="1238"/>
        <end position="1272"/>
    </location>
</feature>
<evidence type="ECO:0000256" key="5">
    <source>
        <dbReference type="ARBA" id="ARBA00022475"/>
    </source>
</evidence>
<evidence type="ECO:0000313" key="12">
    <source>
        <dbReference type="Proteomes" id="UP001221302"/>
    </source>
</evidence>
<keyword evidence="7 10" id="KW-1133">Transmembrane helix</keyword>
<feature type="transmembrane region" description="Helical" evidence="10">
    <location>
        <begin position="368"/>
        <end position="388"/>
    </location>
</feature>
<gene>
    <name evidence="11" type="ORF">P0M35_04340</name>
</gene>